<evidence type="ECO:0000313" key="3">
    <source>
        <dbReference type="Proteomes" id="UP000800200"/>
    </source>
</evidence>
<gene>
    <name evidence="2" type="ORF">K469DRAFT_769319</name>
</gene>
<evidence type="ECO:0000256" key="1">
    <source>
        <dbReference type="SAM" id="MobiDB-lite"/>
    </source>
</evidence>
<proteinExistence type="predicted"/>
<name>A0A6A6D6D9_9PEZI</name>
<dbReference type="EMBL" id="ML994760">
    <property type="protein sequence ID" value="KAF2174927.1"/>
    <property type="molecule type" value="Genomic_DNA"/>
</dbReference>
<feature type="region of interest" description="Disordered" evidence="1">
    <location>
        <begin position="79"/>
        <end position="118"/>
    </location>
</feature>
<sequence length="118" mass="12522">MYSPINNLILEEEEEMDSEEIIAIKRAAYALNNIIHITTSMIKESGTDLLVFALLEGIRGILGKLNTLRESIEALPASISGPVRGRGDGGGGGCCCGQRDSRAGPHKRSSSPLADPDA</sequence>
<keyword evidence="3" id="KW-1185">Reference proteome</keyword>
<accession>A0A6A6D6D9</accession>
<dbReference type="Proteomes" id="UP000800200">
    <property type="component" value="Unassembled WGS sequence"/>
</dbReference>
<protein>
    <submittedName>
        <fullName evidence="2">Uncharacterized protein</fullName>
    </submittedName>
</protein>
<evidence type="ECO:0000313" key="2">
    <source>
        <dbReference type="EMBL" id="KAF2174927.1"/>
    </source>
</evidence>
<organism evidence="2 3">
    <name type="scientific">Zopfia rhizophila CBS 207.26</name>
    <dbReference type="NCBI Taxonomy" id="1314779"/>
    <lineage>
        <taxon>Eukaryota</taxon>
        <taxon>Fungi</taxon>
        <taxon>Dikarya</taxon>
        <taxon>Ascomycota</taxon>
        <taxon>Pezizomycotina</taxon>
        <taxon>Dothideomycetes</taxon>
        <taxon>Dothideomycetes incertae sedis</taxon>
        <taxon>Zopfiaceae</taxon>
        <taxon>Zopfia</taxon>
    </lineage>
</organism>
<dbReference type="AlphaFoldDB" id="A0A6A6D6D9"/>
<reference evidence="2" key="1">
    <citation type="journal article" date="2020" name="Stud. Mycol.">
        <title>101 Dothideomycetes genomes: a test case for predicting lifestyles and emergence of pathogens.</title>
        <authorList>
            <person name="Haridas S."/>
            <person name="Albert R."/>
            <person name="Binder M."/>
            <person name="Bloem J."/>
            <person name="Labutti K."/>
            <person name="Salamov A."/>
            <person name="Andreopoulos B."/>
            <person name="Baker S."/>
            <person name="Barry K."/>
            <person name="Bills G."/>
            <person name="Bluhm B."/>
            <person name="Cannon C."/>
            <person name="Castanera R."/>
            <person name="Culley D."/>
            <person name="Daum C."/>
            <person name="Ezra D."/>
            <person name="Gonzalez J."/>
            <person name="Henrissat B."/>
            <person name="Kuo A."/>
            <person name="Liang C."/>
            <person name="Lipzen A."/>
            <person name="Lutzoni F."/>
            <person name="Magnuson J."/>
            <person name="Mondo S."/>
            <person name="Nolan M."/>
            <person name="Ohm R."/>
            <person name="Pangilinan J."/>
            <person name="Park H.-J."/>
            <person name="Ramirez L."/>
            <person name="Alfaro M."/>
            <person name="Sun H."/>
            <person name="Tritt A."/>
            <person name="Yoshinaga Y."/>
            <person name="Zwiers L.-H."/>
            <person name="Turgeon B."/>
            <person name="Goodwin S."/>
            <person name="Spatafora J."/>
            <person name="Crous P."/>
            <person name="Grigoriev I."/>
        </authorList>
    </citation>
    <scope>NUCLEOTIDE SEQUENCE</scope>
    <source>
        <strain evidence="2">CBS 207.26</strain>
    </source>
</reference>